<evidence type="ECO:0000313" key="3">
    <source>
        <dbReference type="Proteomes" id="UP001175271"/>
    </source>
</evidence>
<feature type="region of interest" description="Disordered" evidence="1">
    <location>
        <begin position="161"/>
        <end position="180"/>
    </location>
</feature>
<protein>
    <submittedName>
        <fullName evidence="2">Uncharacterized protein</fullName>
    </submittedName>
</protein>
<feature type="compositionally biased region" description="Polar residues" evidence="1">
    <location>
        <begin position="409"/>
        <end position="422"/>
    </location>
</feature>
<feature type="compositionally biased region" description="Low complexity" evidence="1">
    <location>
        <begin position="393"/>
        <end position="403"/>
    </location>
</feature>
<organism evidence="2 3">
    <name type="scientific">Steinernema hermaphroditum</name>
    <dbReference type="NCBI Taxonomy" id="289476"/>
    <lineage>
        <taxon>Eukaryota</taxon>
        <taxon>Metazoa</taxon>
        <taxon>Ecdysozoa</taxon>
        <taxon>Nematoda</taxon>
        <taxon>Chromadorea</taxon>
        <taxon>Rhabditida</taxon>
        <taxon>Tylenchina</taxon>
        <taxon>Panagrolaimomorpha</taxon>
        <taxon>Strongyloidoidea</taxon>
        <taxon>Steinernematidae</taxon>
        <taxon>Steinernema</taxon>
    </lineage>
</organism>
<evidence type="ECO:0000256" key="1">
    <source>
        <dbReference type="SAM" id="MobiDB-lite"/>
    </source>
</evidence>
<comment type="caution">
    <text evidence="2">The sequence shown here is derived from an EMBL/GenBank/DDBJ whole genome shotgun (WGS) entry which is preliminary data.</text>
</comment>
<reference evidence="2" key="1">
    <citation type="submission" date="2023-06" db="EMBL/GenBank/DDBJ databases">
        <title>Genomic analysis of the entomopathogenic nematode Steinernema hermaphroditum.</title>
        <authorList>
            <person name="Schwarz E.M."/>
            <person name="Heppert J.K."/>
            <person name="Baniya A."/>
            <person name="Schwartz H.T."/>
            <person name="Tan C.-H."/>
            <person name="Antoshechkin I."/>
            <person name="Sternberg P.W."/>
            <person name="Goodrich-Blair H."/>
            <person name="Dillman A.R."/>
        </authorList>
    </citation>
    <scope>NUCLEOTIDE SEQUENCE</scope>
    <source>
        <strain evidence="2">PS9179</strain>
        <tissue evidence="2">Whole animal</tissue>
    </source>
</reference>
<feature type="compositionally biased region" description="Polar residues" evidence="1">
    <location>
        <begin position="327"/>
        <end position="338"/>
    </location>
</feature>
<feature type="region of interest" description="Disordered" evidence="1">
    <location>
        <begin position="191"/>
        <end position="216"/>
    </location>
</feature>
<gene>
    <name evidence="2" type="ORF">QR680_003083</name>
</gene>
<accession>A0AA39H7I0</accession>
<dbReference type="Proteomes" id="UP001175271">
    <property type="component" value="Unassembled WGS sequence"/>
</dbReference>
<evidence type="ECO:0000313" key="2">
    <source>
        <dbReference type="EMBL" id="KAK0399504.1"/>
    </source>
</evidence>
<feature type="region of interest" description="Disordered" evidence="1">
    <location>
        <begin position="381"/>
        <end position="432"/>
    </location>
</feature>
<keyword evidence="3" id="KW-1185">Reference proteome</keyword>
<sequence length="462" mass="49978">MDPSTLDFSLLHPIQQYILSEYYRSLGMMTGLQQNEQMHPGLIQQNANQTNSAFVLPFPQFANQPSNPTPSNLPASNNLFTAQESLSTENFPALLQTILKEEHEEHTQADGAHNSLTRPVPLNVPALAHDDSLRRIIQATTVVNHLSQNPIIPALNLAVNPKSDETDTQTTSAPNAQSSAVSMLSAASVLIKKRGGKPRGKKQATIPGRRTAKTRTRVACGNCDESMPSKPSLKSLPVRDTIKPKAKSASVPVCKANSEPAKLQNESAEQTTMGSTAVFGTPLMYLETSYISPEEVRRRYPAIKNDGGVSFFPLMVSENEIKPPTTTPSLVSEATAASKNKDEEAPSAAIVGSSSIGSPAGHGGTGKIVLKRKANQDYEISAPKKKWEKRWTSETNSRSASSSPPKLVPQQNAPTESQNGTSPKKEEKTKVSVVGHACAFSDLKDRDAYVSKIVNEELFENL</sequence>
<proteinExistence type="predicted"/>
<dbReference type="AlphaFoldDB" id="A0AA39H7I0"/>
<dbReference type="EMBL" id="JAUCMV010000005">
    <property type="protein sequence ID" value="KAK0399504.1"/>
    <property type="molecule type" value="Genomic_DNA"/>
</dbReference>
<name>A0AA39H7I0_9BILA</name>
<feature type="compositionally biased region" description="Low complexity" evidence="1">
    <location>
        <begin position="346"/>
        <end position="359"/>
    </location>
</feature>
<feature type="compositionally biased region" description="Basic residues" evidence="1">
    <location>
        <begin position="191"/>
        <end position="202"/>
    </location>
</feature>
<feature type="region of interest" description="Disordered" evidence="1">
    <location>
        <begin position="249"/>
        <end position="269"/>
    </location>
</feature>
<feature type="region of interest" description="Disordered" evidence="1">
    <location>
        <begin position="321"/>
        <end position="366"/>
    </location>
</feature>